<comment type="caution">
    <text evidence="7">The sequence shown here is derived from an EMBL/GenBank/DDBJ whole genome shotgun (WGS) entry which is preliminary data.</text>
</comment>
<evidence type="ECO:0000256" key="1">
    <source>
        <dbReference type="ARBA" id="ARBA00005915"/>
    </source>
</evidence>
<proteinExistence type="inferred from homology"/>
<name>A0A6I5N182_9BIFI</name>
<comment type="similarity">
    <text evidence="1">Belongs to the RecJ family.</text>
</comment>
<dbReference type="EMBL" id="VYSG01000002">
    <property type="protein sequence ID" value="NEG70226.1"/>
    <property type="molecule type" value="Genomic_DNA"/>
</dbReference>
<evidence type="ECO:0000259" key="6">
    <source>
        <dbReference type="Pfam" id="PF17768"/>
    </source>
</evidence>
<keyword evidence="3" id="KW-0378">Hydrolase</keyword>
<dbReference type="InterPro" id="IPR041122">
    <property type="entry name" value="RecJ_OB"/>
</dbReference>
<dbReference type="PANTHER" id="PTHR30255">
    <property type="entry name" value="SINGLE-STRANDED-DNA-SPECIFIC EXONUCLEASE RECJ"/>
    <property type="match status" value="1"/>
</dbReference>
<evidence type="ECO:0000259" key="5">
    <source>
        <dbReference type="Pfam" id="PF01368"/>
    </source>
</evidence>
<protein>
    <submittedName>
        <fullName evidence="7">Uncharacterized protein</fullName>
    </submittedName>
</protein>
<keyword evidence="8" id="KW-1185">Reference proteome</keyword>
<accession>A0A6I5N182</accession>
<dbReference type="RefSeq" id="WP_163227814.1">
    <property type="nucleotide sequence ID" value="NZ_VYSG01000002.1"/>
</dbReference>
<dbReference type="InterPro" id="IPR001667">
    <property type="entry name" value="DDH_dom"/>
</dbReference>
<reference evidence="7 8" key="1">
    <citation type="submission" date="2019-09" db="EMBL/GenBank/DDBJ databases">
        <title>Phylogenetic characterization of a novel taxon of the genus Bifidobacterium: Bifidobacterium choloepi sp. nov.</title>
        <authorList>
            <person name="Modesto M."/>
            <person name="Satti M."/>
        </authorList>
    </citation>
    <scope>NUCLEOTIDE SEQUENCE [LARGE SCALE GENOMIC DNA]</scope>
    <source>
        <strain evidence="7 8">BRDM6</strain>
    </source>
</reference>
<evidence type="ECO:0000256" key="3">
    <source>
        <dbReference type="ARBA" id="ARBA00022801"/>
    </source>
</evidence>
<feature type="domain" description="RecJ OB" evidence="6">
    <location>
        <begin position="464"/>
        <end position="551"/>
    </location>
</feature>
<dbReference type="Gene3D" id="2.40.50.460">
    <property type="match status" value="1"/>
</dbReference>
<evidence type="ECO:0000313" key="8">
    <source>
        <dbReference type="Proteomes" id="UP000469292"/>
    </source>
</evidence>
<dbReference type="PANTHER" id="PTHR30255:SF2">
    <property type="entry name" value="SINGLE-STRANDED-DNA-SPECIFIC EXONUCLEASE RECJ"/>
    <property type="match status" value="1"/>
</dbReference>
<dbReference type="Pfam" id="PF01368">
    <property type="entry name" value="DHH"/>
    <property type="match status" value="1"/>
</dbReference>
<evidence type="ECO:0000313" key="7">
    <source>
        <dbReference type="EMBL" id="NEG70226.1"/>
    </source>
</evidence>
<dbReference type="InterPro" id="IPR038763">
    <property type="entry name" value="DHH_sf"/>
</dbReference>
<dbReference type="Proteomes" id="UP000469292">
    <property type="component" value="Unassembled WGS sequence"/>
</dbReference>
<dbReference type="InterPro" id="IPR051673">
    <property type="entry name" value="SSDNA_exonuclease_RecJ"/>
</dbReference>
<dbReference type="Gene3D" id="3.10.310.30">
    <property type="match status" value="1"/>
</dbReference>
<dbReference type="GO" id="GO:0004527">
    <property type="term" value="F:exonuclease activity"/>
    <property type="evidence" value="ECO:0007669"/>
    <property type="project" value="UniProtKB-KW"/>
</dbReference>
<evidence type="ECO:0000256" key="2">
    <source>
        <dbReference type="ARBA" id="ARBA00022722"/>
    </source>
</evidence>
<dbReference type="Pfam" id="PF17768">
    <property type="entry name" value="RecJ_OB"/>
    <property type="match status" value="1"/>
</dbReference>
<evidence type="ECO:0000256" key="4">
    <source>
        <dbReference type="ARBA" id="ARBA00022839"/>
    </source>
</evidence>
<gene>
    <name evidence="7" type="ORF">F6S87_06400</name>
</gene>
<dbReference type="SUPFAM" id="SSF64182">
    <property type="entry name" value="DHH phosphoesterases"/>
    <property type="match status" value="1"/>
</dbReference>
<keyword evidence="2" id="KW-0540">Nuclease</keyword>
<feature type="domain" description="DDH" evidence="5">
    <location>
        <begin position="53"/>
        <end position="181"/>
    </location>
</feature>
<sequence length="557" mass="61002">MNAKNPLIDQWHRNRGLTIDSWRAIERPSSRPLARLDELCAALKELHDGGAAVTVLPDFDMDGISAGALGRAGLAMLGFDVRLYHPDATRGYGFGAWDIDRIAERFPDTAAILTCDVGITCHEGVAAARARGWKTLVTDHHTQLGPLGADIIVDPCATGESYEHPSICGAHVLWMVLDRYAELYDPERRRYLFALRALAALGTVGDQMDMSGENRQLMRDGLQVLRVNHDNPAVYATTGCREFDATMTGLAALTRCLADHRELDSADGIDEQLVGFRIAPMCNAPKRMGEPVGEVFDLFADPGGAHRRAEWLHDVNMRRKRAVAGYVAQLRVDEQPYAPNLYLTDAPLGIIGLIATKVLADTGMPVLVANRDLMRGSGRAPEWYDAIDTLNPLGHDLAGHQHAFGFTTDESKLRALADDIARTAADHRPAGDDAATGEDRAAILLDTRGDLGMPFTAADRRMFVEFPAALRHYAPFGPGWPEPDVEVVFHADDIHDMRTMGADGQHLKIRLDEGLDLVCWNQSMPAGDGPWAVRGSLSNNEWRGTVTPQLQGTVRTL</sequence>
<keyword evidence="4" id="KW-0269">Exonuclease</keyword>
<dbReference type="AlphaFoldDB" id="A0A6I5N182"/>
<organism evidence="7 8">
    <name type="scientific">Bifidobacterium choloepi</name>
    <dbReference type="NCBI Taxonomy" id="2614131"/>
    <lineage>
        <taxon>Bacteria</taxon>
        <taxon>Bacillati</taxon>
        <taxon>Actinomycetota</taxon>
        <taxon>Actinomycetes</taxon>
        <taxon>Bifidobacteriales</taxon>
        <taxon>Bifidobacteriaceae</taxon>
        <taxon>Bifidobacterium</taxon>
    </lineage>
</organism>
<dbReference type="Gene3D" id="3.90.1640.30">
    <property type="match status" value="1"/>
</dbReference>